<dbReference type="PANTHER" id="PTHR10344">
    <property type="entry name" value="THYMIDYLATE KINASE"/>
    <property type="match status" value="1"/>
</dbReference>
<dbReference type="EMBL" id="JASNVU010000008">
    <property type="protein sequence ID" value="MDK4335195.1"/>
    <property type="molecule type" value="Genomic_DNA"/>
</dbReference>
<dbReference type="RefSeq" id="WP_005277510.1">
    <property type="nucleotide sequence ID" value="NZ_CP046605.1"/>
</dbReference>
<dbReference type="HAMAP" id="MF_00165">
    <property type="entry name" value="Thymidylate_kinase"/>
    <property type="match status" value="1"/>
</dbReference>
<dbReference type="InterPro" id="IPR018094">
    <property type="entry name" value="Thymidylate_kinase"/>
</dbReference>
<keyword evidence="6 10" id="KW-0547">Nucleotide-binding</keyword>
<evidence type="ECO:0000256" key="9">
    <source>
        <dbReference type="ARBA" id="ARBA00048743"/>
    </source>
</evidence>
<evidence type="ECO:0000259" key="11">
    <source>
        <dbReference type="Pfam" id="PF02223"/>
    </source>
</evidence>
<feature type="domain" description="Thymidylate kinase-like" evidence="11">
    <location>
        <begin position="5"/>
        <end position="156"/>
    </location>
</feature>
<evidence type="ECO:0000256" key="1">
    <source>
        <dbReference type="ARBA" id="ARBA00009776"/>
    </source>
</evidence>
<dbReference type="Pfam" id="PF02223">
    <property type="entry name" value="Thymidylate_kin"/>
    <property type="match status" value="1"/>
</dbReference>
<name>A0AAP4FA14_9CORY</name>
<dbReference type="CDD" id="cd01672">
    <property type="entry name" value="TMPK"/>
    <property type="match status" value="1"/>
</dbReference>
<dbReference type="GO" id="GO:0006227">
    <property type="term" value="P:dUDP biosynthetic process"/>
    <property type="evidence" value="ECO:0007669"/>
    <property type="project" value="TreeGrafter"/>
</dbReference>
<dbReference type="InterPro" id="IPR039430">
    <property type="entry name" value="Thymidylate_kin-like_dom"/>
</dbReference>
<evidence type="ECO:0000256" key="2">
    <source>
        <dbReference type="ARBA" id="ARBA00012980"/>
    </source>
</evidence>
<dbReference type="GO" id="GO:0006235">
    <property type="term" value="P:dTTP biosynthetic process"/>
    <property type="evidence" value="ECO:0007669"/>
    <property type="project" value="UniProtKB-UniRule"/>
</dbReference>
<comment type="similarity">
    <text evidence="1 10">Belongs to the thymidylate kinase family.</text>
</comment>
<protein>
    <recommendedName>
        <fullName evidence="3 10">Thymidylate kinase</fullName>
        <ecNumber evidence="2 10">2.7.4.9</ecNumber>
    </recommendedName>
    <alternativeName>
        <fullName evidence="10">dTMP kinase</fullName>
    </alternativeName>
</protein>
<evidence type="ECO:0000256" key="7">
    <source>
        <dbReference type="ARBA" id="ARBA00022777"/>
    </source>
</evidence>
<proteinExistence type="inferred from homology"/>
<evidence type="ECO:0000256" key="4">
    <source>
        <dbReference type="ARBA" id="ARBA00022679"/>
    </source>
</evidence>
<comment type="caution">
    <text evidence="12">The sequence shown here is derived from an EMBL/GenBank/DDBJ whole genome shotgun (WGS) entry which is preliminary data.</text>
</comment>
<evidence type="ECO:0000256" key="3">
    <source>
        <dbReference type="ARBA" id="ARBA00017144"/>
    </source>
</evidence>
<sequence length="204" mass="22356">MLISIEGIDGAGKNTLATAVRSALEVPVRTIAFPRYETSIHAQLAREALYGKMGDLTDSAYGMATLFALDRFGIKEELRAAKETREIVILDRYVASNAAYSAARLRDDSLFQWVYDLEFGTLGLPKADLQVYVDTAVEVASARAQSRAATDSTRERDHYERDGGLQERTAAAYRRLVESGWGGRWIATADADTITAAINDLVGD</sequence>
<dbReference type="Gene3D" id="3.40.50.300">
    <property type="entry name" value="P-loop containing nucleotide triphosphate hydrolases"/>
    <property type="match status" value="1"/>
</dbReference>
<keyword evidence="7 10" id="KW-0418">Kinase</keyword>
<evidence type="ECO:0000256" key="8">
    <source>
        <dbReference type="ARBA" id="ARBA00022840"/>
    </source>
</evidence>
<keyword evidence="4 10" id="KW-0808">Transferase</keyword>
<reference evidence="12" key="1">
    <citation type="submission" date="2023-05" db="EMBL/GenBank/DDBJ databases">
        <title>Metabolic capabilities are highly conserved among human nasal-associated Corynebacterium species in pangenomic analyses.</title>
        <authorList>
            <person name="Tran T.H."/>
            <person name="Roberts A.Q."/>
            <person name="Escapa I.F."/>
            <person name="Gao W."/>
            <person name="Conlan S."/>
            <person name="Kong H."/>
            <person name="Segre J.A."/>
            <person name="Kelly M.S."/>
            <person name="Lemon K.P."/>
        </authorList>
    </citation>
    <scope>NUCLEOTIDE SEQUENCE</scope>
    <source>
        <strain evidence="12">KPL2618</strain>
    </source>
</reference>
<comment type="function">
    <text evidence="10">Phosphorylation of dTMP to form dTDP in both de novo and salvage pathways of dTTP synthesis.</text>
</comment>
<dbReference type="GeneID" id="81674708"/>
<dbReference type="GO" id="GO:0004798">
    <property type="term" value="F:dTMP kinase activity"/>
    <property type="evidence" value="ECO:0007669"/>
    <property type="project" value="UniProtKB-UniRule"/>
</dbReference>
<comment type="catalytic activity">
    <reaction evidence="9 10">
        <text>dTMP + ATP = dTDP + ADP</text>
        <dbReference type="Rhea" id="RHEA:13517"/>
        <dbReference type="ChEBI" id="CHEBI:30616"/>
        <dbReference type="ChEBI" id="CHEBI:58369"/>
        <dbReference type="ChEBI" id="CHEBI:63528"/>
        <dbReference type="ChEBI" id="CHEBI:456216"/>
        <dbReference type="EC" id="2.7.4.9"/>
    </reaction>
</comment>
<keyword evidence="5 10" id="KW-0545">Nucleotide biosynthesis</keyword>
<evidence type="ECO:0000256" key="6">
    <source>
        <dbReference type="ARBA" id="ARBA00022741"/>
    </source>
</evidence>
<dbReference type="InterPro" id="IPR027417">
    <property type="entry name" value="P-loop_NTPase"/>
</dbReference>
<dbReference type="PANTHER" id="PTHR10344:SF4">
    <property type="entry name" value="UMP-CMP KINASE 2, MITOCHONDRIAL"/>
    <property type="match status" value="1"/>
</dbReference>
<dbReference type="PROSITE" id="PS01331">
    <property type="entry name" value="THYMIDYLATE_KINASE"/>
    <property type="match status" value="1"/>
</dbReference>
<dbReference type="InterPro" id="IPR018095">
    <property type="entry name" value="Thymidylate_kin_CS"/>
</dbReference>
<dbReference type="GO" id="GO:0005524">
    <property type="term" value="F:ATP binding"/>
    <property type="evidence" value="ECO:0007669"/>
    <property type="project" value="UniProtKB-UniRule"/>
</dbReference>
<dbReference type="NCBIfam" id="NF005923">
    <property type="entry name" value="PRK07933.1"/>
    <property type="match status" value="1"/>
</dbReference>
<gene>
    <name evidence="10" type="primary">tmk</name>
    <name evidence="12" type="ORF">QPX58_07175</name>
</gene>
<evidence type="ECO:0000313" key="13">
    <source>
        <dbReference type="Proteomes" id="UP001230317"/>
    </source>
</evidence>
<keyword evidence="8 10" id="KW-0067">ATP-binding</keyword>
<evidence type="ECO:0000256" key="10">
    <source>
        <dbReference type="HAMAP-Rule" id="MF_00165"/>
    </source>
</evidence>
<evidence type="ECO:0000313" key="12">
    <source>
        <dbReference type="EMBL" id="MDK4335195.1"/>
    </source>
</evidence>
<dbReference type="GO" id="GO:0005829">
    <property type="term" value="C:cytosol"/>
    <property type="evidence" value="ECO:0007669"/>
    <property type="project" value="TreeGrafter"/>
</dbReference>
<dbReference type="SUPFAM" id="SSF52540">
    <property type="entry name" value="P-loop containing nucleoside triphosphate hydrolases"/>
    <property type="match status" value="1"/>
</dbReference>
<dbReference type="AlphaFoldDB" id="A0AAP4FA14"/>
<evidence type="ECO:0000256" key="5">
    <source>
        <dbReference type="ARBA" id="ARBA00022727"/>
    </source>
</evidence>
<organism evidence="12 13">
    <name type="scientific">Corynebacterium accolens</name>
    <dbReference type="NCBI Taxonomy" id="38284"/>
    <lineage>
        <taxon>Bacteria</taxon>
        <taxon>Bacillati</taxon>
        <taxon>Actinomycetota</taxon>
        <taxon>Actinomycetes</taxon>
        <taxon>Mycobacteriales</taxon>
        <taxon>Corynebacteriaceae</taxon>
        <taxon>Corynebacterium</taxon>
    </lineage>
</organism>
<comment type="caution">
    <text evidence="10">Lacks conserved residue(s) required for the propagation of feature annotation.</text>
</comment>
<dbReference type="GO" id="GO:0006233">
    <property type="term" value="P:dTDP biosynthetic process"/>
    <property type="evidence" value="ECO:0007669"/>
    <property type="project" value="InterPro"/>
</dbReference>
<dbReference type="Proteomes" id="UP001230317">
    <property type="component" value="Unassembled WGS sequence"/>
</dbReference>
<accession>A0AAP4FA14</accession>
<dbReference type="EC" id="2.7.4.9" evidence="2 10"/>